<gene>
    <name evidence="1" type="ORF">BDR25DRAFT_379274</name>
</gene>
<sequence length="202" mass="21883">MVHGLIEGIKCSTAAPLCSLRSETRREHSQKAVCIYPPASMTDETPCGLQLIHLGSMRSTLDRSVLMSAALEANPHEAQSGAWAMQRHIQQRGGVWGLQGWTCGADSKGKLLYCWSFVKKRVLENPQAPKAFALSLAGDPRYDKSDEPGFSRPQVPRMPSAAPYDTIASLPGCDRITSSKTSVLDERATVDYAAQSGIMSAC</sequence>
<keyword evidence="2" id="KW-1185">Reference proteome</keyword>
<accession>A0ACB6R9C4</accession>
<proteinExistence type="predicted"/>
<dbReference type="EMBL" id="MU003495">
    <property type="protein sequence ID" value="KAF2475751.1"/>
    <property type="molecule type" value="Genomic_DNA"/>
</dbReference>
<comment type="caution">
    <text evidence="1">The sequence shown here is derived from an EMBL/GenBank/DDBJ whole genome shotgun (WGS) entry which is preliminary data.</text>
</comment>
<evidence type="ECO:0000313" key="2">
    <source>
        <dbReference type="Proteomes" id="UP000799755"/>
    </source>
</evidence>
<reference evidence="1" key="1">
    <citation type="journal article" date="2020" name="Stud. Mycol.">
        <title>101 Dothideomycetes genomes: a test case for predicting lifestyles and emergence of pathogens.</title>
        <authorList>
            <person name="Haridas S."/>
            <person name="Albert R."/>
            <person name="Binder M."/>
            <person name="Bloem J."/>
            <person name="Labutti K."/>
            <person name="Salamov A."/>
            <person name="Andreopoulos B."/>
            <person name="Baker S."/>
            <person name="Barry K."/>
            <person name="Bills G."/>
            <person name="Bluhm B."/>
            <person name="Cannon C."/>
            <person name="Castanera R."/>
            <person name="Culley D."/>
            <person name="Daum C."/>
            <person name="Ezra D."/>
            <person name="Gonzalez J."/>
            <person name="Henrissat B."/>
            <person name="Kuo A."/>
            <person name="Liang C."/>
            <person name="Lipzen A."/>
            <person name="Lutzoni F."/>
            <person name="Magnuson J."/>
            <person name="Mondo S."/>
            <person name="Nolan M."/>
            <person name="Ohm R."/>
            <person name="Pangilinan J."/>
            <person name="Park H.-J."/>
            <person name="Ramirez L."/>
            <person name="Alfaro M."/>
            <person name="Sun H."/>
            <person name="Tritt A."/>
            <person name="Yoshinaga Y."/>
            <person name="Zwiers L.-H."/>
            <person name="Turgeon B."/>
            <person name="Goodwin S."/>
            <person name="Spatafora J."/>
            <person name="Crous P."/>
            <person name="Grigoriev I."/>
        </authorList>
    </citation>
    <scope>NUCLEOTIDE SEQUENCE</scope>
    <source>
        <strain evidence="1">ATCC 200398</strain>
    </source>
</reference>
<protein>
    <submittedName>
        <fullName evidence="1">Uncharacterized protein</fullName>
    </submittedName>
</protein>
<name>A0ACB6R9C4_9PLEO</name>
<organism evidence="1 2">
    <name type="scientific">Lindgomyces ingoldianus</name>
    <dbReference type="NCBI Taxonomy" id="673940"/>
    <lineage>
        <taxon>Eukaryota</taxon>
        <taxon>Fungi</taxon>
        <taxon>Dikarya</taxon>
        <taxon>Ascomycota</taxon>
        <taxon>Pezizomycotina</taxon>
        <taxon>Dothideomycetes</taxon>
        <taxon>Pleosporomycetidae</taxon>
        <taxon>Pleosporales</taxon>
        <taxon>Lindgomycetaceae</taxon>
        <taxon>Lindgomyces</taxon>
    </lineage>
</organism>
<evidence type="ECO:0000313" key="1">
    <source>
        <dbReference type="EMBL" id="KAF2475751.1"/>
    </source>
</evidence>
<dbReference type="Proteomes" id="UP000799755">
    <property type="component" value="Unassembled WGS sequence"/>
</dbReference>